<sequence length="101" mass="11342">MWATTGFLESESTQGFSKVCFYDVLGEIHSLNLGSTDLCPLTYEFDITPKLQQPNPEANKTGFFKEEKTQGFSKLCSYDVLGDTYVLTIGSTEICPQTYKF</sequence>
<protein>
    <submittedName>
        <fullName evidence="1">Uncharacterized protein</fullName>
    </submittedName>
</protein>
<proteinExistence type="predicted"/>
<reference evidence="1 2" key="2">
    <citation type="submission" date="2015-01" db="EMBL/GenBank/DDBJ databases">
        <authorList>
            <consortium name="NBRP consortium"/>
            <person name="Sawabe T."/>
            <person name="Meirelles P."/>
            <person name="Feng G."/>
            <person name="Sayaka M."/>
            <person name="Hattori M."/>
            <person name="Ohkuma M."/>
        </authorList>
    </citation>
    <scope>NUCLEOTIDE SEQUENCE [LARGE SCALE GENOMIC DNA]</scope>
    <source>
        <strain evidence="2">JCM 19241</strain>
    </source>
</reference>
<organism evidence="1 2">
    <name type="scientific">Vibrio ishigakensis</name>
    <dbReference type="NCBI Taxonomy" id="1481914"/>
    <lineage>
        <taxon>Bacteria</taxon>
        <taxon>Pseudomonadati</taxon>
        <taxon>Pseudomonadota</taxon>
        <taxon>Gammaproteobacteria</taxon>
        <taxon>Vibrionales</taxon>
        <taxon>Vibrionaceae</taxon>
        <taxon>Vibrio</taxon>
    </lineage>
</organism>
<evidence type="ECO:0000313" key="2">
    <source>
        <dbReference type="Proteomes" id="UP000031666"/>
    </source>
</evidence>
<accession>A0A0B8Q8L7</accession>
<dbReference type="AlphaFoldDB" id="A0A0B8Q8L7"/>
<name>A0A0B8Q8L7_9VIBR</name>
<reference evidence="1 2" key="1">
    <citation type="submission" date="2015-01" db="EMBL/GenBank/DDBJ databases">
        <title>Vibrio sp. C94 JCM 19241 whole genome shotgun sequence.</title>
        <authorList>
            <person name="Sawabe T."/>
            <person name="Meirelles P."/>
            <person name="Feng G."/>
            <person name="Sayaka M."/>
            <person name="Hattori M."/>
            <person name="Ohkuma M."/>
        </authorList>
    </citation>
    <scope>NUCLEOTIDE SEQUENCE [LARGE SCALE GENOMIC DNA]</scope>
    <source>
        <strain evidence="2">JCM 19241</strain>
    </source>
</reference>
<dbReference type="STRING" id="1481914.JCM19241_288"/>
<comment type="caution">
    <text evidence="1">The sequence shown here is derived from an EMBL/GenBank/DDBJ whole genome shotgun (WGS) entry which is preliminary data.</text>
</comment>
<dbReference type="Proteomes" id="UP000031666">
    <property type="component" value="Unassembled WGS sequence"/>
</dbReference>
<dbReference type="EMBL" id="BBSC01000005">
    <property type="protein sequence ID" value="GAM75990.1"/>
    <property type="molecule type" value="Genomic_DNA"/>
</dbReference>
<evidence type="ECO:0000313" key="1">
    <source>
        <dbReference type="EMBL" id="GAM75990.1"/>
    </source>
</evidence>
<gene>
    <name evidence="1" type="ORF">JCM19241_288</name>
</gene>